<sequence length="473" mass="52395">MSTGGFSSILKIADLDDFITPSQECIKPVERPKITQPSVSGSKIRIEIEDDGTYSQIKEGIREPLQKVQVTLADCLACSGCITSAESVLISQQSPDELFRILELNKTTNDTKAIVSLGVQAVLSVANKYNISCQEGGERLAGMFAELGADYTTVVTVAEDLSLIESYNEFREAFKNGNVPILAGVCPGWICYSEKLHQHALPKISKVKSPQQIMGSLVKLIYGKKNDISPDQIYHISLMSCFDRKLEASRTDFFIEEYKAKEVDVVITPIEIEQIFSTMNKSLEDFERVPLMDLFSKGDIGTPIPNYQIMSHIGSGSGGYAEFIMRRIAKSLGQELGDIEWKVGRNPDITEAALTGSDGKPIKFSIATGFRNIQTLVRKLKAKTTMPHYVEIMACPTGCLNGGAQVRPANVEATQSRELSAKLEQEYRNLPPVQDTLAAETIYETIQNDPKLFSHVLYTEFHPVEKTNLGMKW</sequence>
<dbReference type="Proteomes" id="UP000094527">
    <property type="component" value="Unassembled WGS sequence"/>
</dbReference>
<dbReference type="EMBL" id="LJIJ01000038">
    <property type="protein sequence ID" value="ODN04662.1"/>
    <property type="molecule type" value="Genomic_DNA"/>
</dbReference>
<gene>
    <name evidence="4" type="ORF">Ocin01_02023</name>
</gene>
<dbReference type="InterPro" id="IPR004108">
    <property type="entry name" value="Fe_hydrogenase_lsu_C"/>
</dbReference>
<reference evidence="4 5" key="1">
    <citation type="journal article" date="2016" name="Genome Biol. Evol.">
        <title>Gene Family Evolution Reflects Adaptation to Soil Environmental Stressors in the Genome of the Collembolan Orchesella cincta.</title>
        <authorList>
            <person name="Faddeeva-Vakhrusheva A."/>
            <person name="Derks M.F."/>
            <person name="Anvar S.Y."/>
            <person name="Agamennone V."/>
            <person name="Suring W."/>
            <person name="Smit S."/>
            <person name="van Straalen N.M."/>
            <person name="Roelofs D."/>
        </authorList>
    </citation>
    <scope>NUCLEOTIDE SEQUENCE [LARGE SCALE GENOMIC DNA]</scope>
    <source>
        <tissue evidence="4">Mixed pool</tissue>
    </source>
</reference>
<dbReference type="InterPro" id="IPR009016">
    <property type="entry name" value="Fe_hydrogenase"/>
</dbReference>
<dbReference type="SUPFAM" id="SSF53920">
    <property type="entry name" value="Fe-only hydrogenase"/>
    <property type="match status" value="1"/>
</dbReference>
<dbReference type="Gene3D" id="3.40.50.1780">
    <property type="match status" value="1"/>
</dbReference>
<proteinExistence type="inferred from homology"/>
<keyword evidence="5" id="KW-1185">Reference proteome</keyword>
<dbReference type="Pfam" id="PF02906">
    <property type="entry name" value="Fe_hyd_lg_C"/>
    <property type="match status" value="1"/>
</dbReference>
<comment type="function">
    <text evidence="2">Component of the cytosolic iron-sulfur (Fe/S) protein assembly machinery. Required for maturation of extramitochondrial Fe/S proteins.</text>
</comment>
<dbReference type="OMA" id="GYLHHVL"/>
<evidence type="ECO:0000313" key="5">
    <source>
        <dbReference type="Proteomes" id="UP000094527"/>
    </source>
</evidence>
<organism evidence="4 5">
    <name type="scientific">Orchesella cincta</name>
    <name type="common">Springtail</name>
    <name type="synonym">Podura cincta</name>
    <dbReference type="NCBI Taxonomy" id="48709"/>
    <lineage>
        <taxon>Eukaryota</taxon>
        <taxon>Metazoa</taxon>
        <taxon>Ecdysozoa</taxon>
        <taxon>Arthropoda</taxon>
        <taxon>Hexapoda</taxon>
        <taxon>Collembola</taxon>
        <taxon>Entomobryomorpha</taxon>
        <taxon>Entomobryoidea</taxon>
        <taxon>Orchesellidae</taxon>
        <taxon>Orchesellinae</taxon>
        <taxon>Orchesella</taxon>
    </lineage>
</organism>
<protein>
    <recommendedName>
        <fullName evidence="3">Iron hydrogenase large subunit C-terminal domain-containing protein</fullName>
    </recommendedName>
</protein>
<evidence type="ECO:0000256" key="2">
    <source>
        <dbReference type="ARBA" id="ARBA00025700"/>
    </source>
</evidence>
<evidence type="ECO:0000313" key="4">
    <source>
        <dbReference type="EMBL" id="ODN04662.1"/>
    </source>
</evidence>
<dbReference type="STRING" id="48709.A0A1D2NHG9"/>
<comment type="similarity">
    <text evidence="1">Belongs to the NARF family.</text>
</comment>
<dbReference type="AlphaFoldDB" id="A0A1D2NHG9"/>
<name>A0A1D2NHG9_ORCCI</name>
<dbReference type="PANTHER" id="PTHR11615">
    <property type="entry name" value="NITRATE, FORMATE, IRON DEHYDROGENASE"/>
    <property type="match status" value="1"/>
</dbReference>
<evidence type="ECO:0000256" key="1">
    <source>
        <dbReference type="ARBA" id="ARBA00006596"/>
    </source>
</evidence>
<evidence type="ECO:0000259" key="3">
    <source>
        <dbReference type="Pfam" id="PF02906"/>
    </source>
</evidence>
<comment type="caution">
    <text evidence="4">The sequence shown here is derived from an EMBL/GenBank/DDBJ whole genome shotgun (WGS) entry which is preliminary data.</text>
</comment>
<dbReference type="Gene3D" id="3.40.950.10">
    <property type="entry name" value="Fe-only Hydrogenase (Larger Subunit), Chain L, domain 3"/>
    <property type="match status" value="1"/>
</dbReference>
<accession>A0A1D2NHG9</accession>
<dbReference type="OrthoDB" id="10253113at2759"/>
<dbReference type="InterPro" id="IPR050340">
    <property type="entry name" value="Cytosolic_Fe-S_CAF"/>
</dbReference>
<feature type="domain" description="Iron hydrogenase large subunit C-terminal" evidence="3">
    <location>
        <begin position="113"/>
        <end position="403"/>
    </location>
</feature>